<organism evidence="3">
    <name type="scientific">Anopheles atroparvus</name>
    <name type="common">European mosquito</name>
    <dbReference type="NCBI Taxonomy" id="41427"/>
    <lineage>
        <taxon>Eukaryota</taxon>
        <taxon>Metazoa</taxon>
        <taxon>Ecdysozoa</taxon>
        <taxon>Arthropoda</taxon>
        <taxon>Hexapoda</taxon>
        <taxon>Insecta</taxon>
        <taxon>Pterygota</taxon>
        <taxon>Neoptera</taxon>
        <taxon>Endopterygota</taxon>
        <taxon>Diptera</taxon>
        <taxon>Nematocera</taxon>
        <taxon>Culicoidea</taxon>
        <taxon>Culicidae</taxon>
        <taxon>Anophelinae</taxon>
        <taxon>Anopheles</taxon>
    </lineage>
</organism>
<keyword evidence="2" id="KW-0472">Membrane</keyword>
<evidence type="ECO:0000256" key="1">
    <source>
        <dbReference type="SAM" id="MobiDB-lite"/>
    </source>
</evidence>
<proteinExistence type="predicted"/>
<protein>
    <submittedName>
        <fullName evidence="3">Uncharacterized protein</fullName>
    </submittedName>
</protein>
<sequence length="192" mass="21412">MCDSTERDAVPQQQDGEVIRNYCDDKIVFHCMPANEGADAVIILQSVHIIQIHGPVNLRRHRTRAILPLLLRLRIHRLLPLQLLEEFSFRTPPTNRTPETEGETPNSSSTCDTMASVSSSSPSSSIASSIASLIISSFMSIISDCFSNSCKIFCICGRFSWRFMLVIAFVTPFMASPIAFCDFSVWIFSETA</sequence>
<keyword evidence="2" id="KW-1133">Transmembrane helix</keyword>
<feature type="transmembrane region" description="Helical" evidence="2">
    <location>
        <begin position="163"/>
        <end position="188"/>
    </location>
</feature>
<feature type="region of interest" description="Disordered" evidence="1">
    <location>
        <begin position="90"/>
        <end position="124"/>
    </location>
</feature>
<dbReference type="AlphaFoldDB" id="A0A182IWQ3"/>
<name>A0A182IWQ3_ANOAO</name>
<reference evidence="3" key="1">
    <citation type="submission" date="2022-08" db="UniProtKB">
        <authorList>
            <consortium name="EnsemblMetazoa"/>
        </authorList>
    </citation>
    <scope>IDENTIFICATION</scope>
    <source>
        <strain evidence="3">EBRO</strain>
    </source>
</reference>
<evidence type="ECO:0000256" key="2">
    <source>
        <dbReference type="SAM" id="Phobius"/>
    </source>
</evidence>
<dbReference type="EnsemblMetazoa" id="AATE006957-RA">
    <property type="protein sequence ID" value="AATE006957-PA.1"/>
    <property type="gene ID" value="AATE006957"/>
</dbReference>
<dbReference type="VEuPathDB" id="VectorBase:AATE006957"/>
<evidence type="ECO:0000313" key="3">
    <source>
        <dbReference type="EnsemblMetazoa" id="AATE006957-PA.1"/>
    </source>
</evidence>
<keyword evidence="2" id="KW-0812">Transmembrane</keyword>
<accession>A0A182IWQ3</accession>
<feature type="compositionally biased region" description="Low complexity" evidence="1">
    <location>
        <begin position="115"/>
        <end position="124"/>
    </location>
</feature>